<evidence type="ECO:0000256" key="1">
    <source>
        <dbReference type="SAM" id="MobiDB-lite"/>
    </source>
</evidence>
<evidence type="ECO:0000313" key="2">
    <source>
        <dbReference type="EMBL" id="KAG0712171.1"/>
    </source>
</evidence>
<comment type="caution">
    <text evidence="2">The sequence shown here is derived from an EMBL/GenBank/DDBJ whole genome shotgun (WGS) entry which is preliminary data.</text>
</comment>
<feature type="compositionally biased region" description="Polar residues" evidence="1">
    <location>
        <begin position="125"/>
        <end position="138"/>
    </location>
</feature>
<dbReference type="AlphaFoldDB" id="A0A8J5CG46"/>
<accession>A0A8J5CG46</accession>
<dbReference type="EMBL" id="JACEEZ010022682">
    <property type="protein sequence ID" value="KAG0712171.1"/>
    <property type="molecule type" value="Genomic_DNA"/>
</dbReference>
<feature type="region of interest" description="Disordered" evidence="1">
    <location>
        <begin position="1"/>
        <end position="26"/>
    </location>
</feature>
<dbReference type="Proteomes" id="UP000770661">
    <property type="component" value="Unassembled WGS sequence"/>
</dbReference>
<organism evidence="2 3">
    <name type="scientific">Chionoecetes opilio</name>
    <name type="common">Atlantic snow crab</name>
    <name type="synonym">Cancer opilio</name>
    <dbReference type="NCBI Taxonomy" id="41210"/>
    <lineage>
        <taxon>Eukaryota</taxon>
        <taxon>Metazoa</taxon>
        <taxon>Ecdysozoa</taxon>
        <taxon>Arthropoda</taxon>
        <taxon>Crustacea</taxon>
        <taxon>Multicrustacea</taxon>
        <taxon>Malacostraca</taxon>
        <taxon>Eumalacostraca</taxon>
        <taxon>Eucarida</taxon>
        <taxon>Decapoda</taxon>
        <taxon>Pleocyemata</taxon>
        <taxon>Brachyura</taxon>
        <taxon>Eubrachyura</taxon>
        <taxon>Majoidea</taxon>
        <taxon>Majidae</taxon>
        <taxon>Chionoecetes</taxon>
    </lineage>
</organism>
<feature type="region of interest" description="Disordered" evidence="1">
    <location>
        <begin position="104"/>
        <end position="138"/>
    </location>
</feature>
<gene>
    <name evidence="2" type="ORF">GWK47_019080</name>
</gene>
<sequence>MDLRQRTASETTPAPPSRDRLRPKPSVCKPSYIEKALLRPGTPSAQPPCQGQFSLRRFTSRLHQLVSEGTPHTLRESLGEFSTPSCPRNSLPRHVAVSCQPWRAEDHPQGTHRRTPEGAAASKATAPTTGQALGVAQSSPWRSDNDYYYDSLTPAHDQPVITSPEHHLMLNEGDNVVLPCAVTNLGGSTVSYGGAADKYYGSCRKNPREIYNSTRSSWSSSPLTVVRMRQFSPHWSKVVLLSGLHRTGLG</sequence>
<keyword evidence="3" id="KW-1185">Reference proteome</keyword>
<proteinExistence type="predicted"/>
<name>A0A8J5CG46_CHIOP</name>
<protein>
    <submittedName>
        <fullName evidence="2">Uncharacterized protein</fullName>
    </submittedName>
</protein>
<evidence type="ECO:0000313" key="3">
    <source>
        <dbReference type="Proteomes" id="UP000770661"/>
    </source>
</evidence>
<reference evidence="2" key="1">
    <citation type="submission" date="2020-07" db="EMBL/GenBank/DDBJ databases">
        <title>The High-quality genome of the commercially important snow crab, Chionoecetes opilio.</title>
        <authorList>
            <person name="Jeong J.-H."/>
            <person name="Ryu S."/>
        </authorList>
    </citation>
    <scope>NUCLEOTIDE SEQUENCE</scope>
    <source>
        <strain evidence="2">MADBK_172401_WGS</strain>
        <tissue evidence="2">Digestive gland</tissue>
    </source>
</reference>